<feature type="transmembrane region" description="Helical" evidence="4">
    <location>
        <begin position="21"/>
        <end position="39"/>
    </location>
</feature>
<evidence type="ECO:0000256" key="4">
    <source>
        <dbReference type="SAM" id="Phobius"/>
    </source>
</evidence>
<dbReference type="Gene3D" id="1.25.40.10">
    <property type="entry name" value="Tetratricopeptide repeat domain"/>
    <property type="match status" value="1"/>
</dbReference>
<dbReference type="SUPFAM" id="SSF49503">
    <property type="entry name" value="Cupredoxins"/>
    <property type="match status" value="1"/>
</dbReference>
<organism evidence="5">
    <name type="scientific">marine metagenome</name>
    <dbReference type="NCBI Taxonomy" id="408172"/>
    <lineage>
        <taxon>unclassified sequences</taxon>
        <taxon>metagenomes</taxon>
        <taxon>ecological metagenomes</taxon>
    </lineage>
</organism>
<feature type="compositionally biased region" description="Basic and acidic residues" evidence="3">
    <location>
        <begin position="323"/>
        <end position="345"/>
    </location>
</feature>
<dbReference type="EMBL" id="UINC01001513">
    <property type="protein sequence ID" value="SUZ82559.1"/>
    <property type="molecule type" value="Genomic_DNA"/>
</dbReference>
<gene>
    <name evidence="5" type="ORF">METZ01_LOCUS35413</name>
</gene>
<keyword evidence="4" id="KW-1133">Transmembrane helix</keyword>
<proteinExistence type="predicted"/>
<reference evidence="5" key="1">
    <citation type="submission" date="2018-05" db="EMBL/GenBank/DDBJ databases">
        <authorList>
            <person name="Lanie J.A."/>
            <person name="Ng W.-L."/>
            <person name="Kazmierczak K.M."/>
            <person name="Andrzejewski T.M."/>
            <person name="Davidsen T.M."/>
            <person name="Wayne K.J."/>
            <person name="Tettelin H."/>
            <person name="Glass J.I."/>
            <person name="Rusch D."/>
            <person name="Podicherti R."/>
            <person name="Tsui H.-C.T."/>
            <person name="Winkler M.E."/>
        </authorList>
    </citation>
    <scope>NUCLEOTIDE SEQUENCE</scope>
</reference>
<dbReference type="SUPFAM" id="SSF48452">
    <property type="entry name" value="TPR-like"/>
    <property type="match status" value="1"/>
</dbReference>
<protein>
    <submittedName>
        <fullName evidence="5">Uncharacterized protein</fullName>
    </submittedName>
</protein>
<evidence type="ECO:0000256" key="2">
    <source>
        <dbReference type="ARBA" id="ARBA00022803"/>
    </source>
</evidence>
<dbReference type="InterPro" id="IPR019734">
    <property type="entry name" value="TPR_rpt"/>
</dbReference>
<keyword evidence="4" id="KW-0472">Membrane</keyword>
<feature type="region of interest" description="Disordered" evidence="3">
    <location>
        <begin position="299"/>
        <end position="345"/>
    </location>
</feature>
<keyword evidence="4" id="KW-0812">Transmembrane</keyword>
<evidence type="ECO:0000256" key="1">
    <source>
        <dbReference type="ARBA" id="ARBA00022737"/>
    </source>
</evidence>
<dbReference type="InterPro" id="IPR050498">
    <property type="entry name" value="Ycf3"/>
</dbReference>
<keyword evidence="1" id="KW-0677">Repeat</keyword>
<feature type="compositionally biased region" description="Polar residues" evidence="3">
    <location>
        <begin position="60"/>
        <end position="72"/>
    </location>
</feature>
<evidence type="ECO:0000313" key="5">
    <source>
        <dbReference type="EMBL" id="SUZ82559.1"/>
    </source>
</evidence>
<evidence type="ECO:0000256" key="3">
    <source>
        <dbReference type="SAM" id="MobiDB-lite"/>
    </source>
</evidence>
<dbReference type="Gene3D" id="2.60.40.420">
    <property type="entry name" value="Cupredoxins - blue copper proteins"/>
    <property type="match status" value="1"/>
</dbReference>
<feature type="compositionally biased region" description="Basic and acidic residues" evidence="3">
    <location>
        <begin position="299"/>
        <end position="315"/>
    </location>
</feature>
<dbReference type="InterPro" id="IPR011990">
    <property type="entry name" value="TPR-like_helical_dom_sf"/>
</dbReference>
<dbReference type="PANTHER" id="PTHR44858:SF1">
    <property type="entry name" value="UDP-N-ACETYLGLUCOSAMINE--PEPTIDE N-ACETYLGLUCOSAMINYLTRANSFERASE SPINDLY-RELATED"/>
    <property type="match status" value="1"/>
</dbReference>
<accession>A0A381QVF8</accession>
<dbReference type="PANTHER" id="PTHR44858">
    <property type="entry name" value="TETRATRICOPEPTIDE REPEAT PROTEIN 6"/>
    <property type="match status" value="1"/>
</dbReference>
<dbReference type="InterPro" id="IPR008972">
    <property type="entry name" value="Cupredoxin"/>
</dbReference>
<dbReference type="Pfam" id="PF13431">
    <property type="entry name" value="TPR_17"/>
    <property type="match status" value="1"/>
</dbReference>
<dbReference type="PROSITE" id="PS50005">
    <property type="entry name" value="TPR"/>
    <property type="match status" value="2"/>
</dbReference>
<feature type="region of interest" description="Disordered" evidence="3">
    <location>
        <begin position="45"/>
        <end position="78"/>
    </location>
</feature>
<dbReference type="SMART" id="SM00028">
    <property type="entry name" value="TPR"/>
    <property type="match status" value="4"/>
</dbReference>
<dbReference type="AlphaFoldDB" id="A0A381QVF8"/>
<keyword evidence="2" id="KW-0802">TPR repeat</keyword>
<sequence>MDSKHKKTESTNLLKNSIMTIIGLAIIGVGLWALMFYSTPPSNLEPYESYQESQKKSKAKLNNQKSTANSDSVKSKKIASTAKTDLGNLVKTGTSAPAPKSTLPRKTLEHIQKGMKLTEKGEYNAGNREFEKASVISPDSSDLYSIWGAALRMAKKFKGANKRFARAHELAPNDSEITFNWGMSQLEGDLPEDAIRLFQKTIELDSNHLMAYNLLGKSYGRKKMYDQEVMVYKKAIAIQPNFALAHFNLGIVLGIQKKFESAAPHFLKAIELDKQYEKPFVVQMLTALGKYNVDAKKPINQPKQEKKLEPVKEAKATPLANEPEIKKEKKKTEGSDHKMEGSKKVNETTHVKGKIFINGRPPSPNTLVFLETKTKMRIKEQKKGESITIHQSGLNFQPRHSIVQVGATITFSNQDKEVHNIFSKSQGNQFNLGAMASGSFKSIEVNKAGPIVLRCNMHKDMIGTLFVVPNGYYTQPNEKGEYEFKNVKSEGYIMQVWAPMLSPDEVHANIRSADLKGVNQTFDFDIKSASVRGEIHDMTDPTDYNAIVDNIEREIYQAIEDWENGKKFISRKRMLMAITKHFDGEGLKDAIAKSFSSKRSILLERKLDKIRKEISGYGKSEKPVTEASLKSQAEFAVAALRNNVTELEARIQPTPWGGKK</sequence>
<name>A0A381QVF8_9ZZZZ</name>